<dbReference type="AlphaFoldDB" id="A0A1Y1S8K7"/>
<dbReference type="PANTHER" id="PTHR21535">
    <property type="entry name" value="MAGNESIUM AND COBALT TRANSPORT PROTEIN/MITOCHONDRIAL IMPORT INNER MEMBRANE TRANSLOCASE SUBUNIT TIM8"/>
    <property type="match status" value="1"/>
</dbReference>
<protein>
    <submittedName>
        <fullName evidence="6">MNR2</fullName>
    </submittedName>
</protein>
<dbReference type="PANTHER" id="PTHR21535:SF51">
    <property type="entry name" value="MANGANESE RESISTANCE PROTEIN MNR2"/>
    <property type="match status" value="1"/>
</dbReference>
<keyword evidence="4 5" id="KW-0472">Membrane</keyword>
<evidence type="ECO:0000256" key="1">
    <source>
        <dbReference type="ARBA" id="ARBA00004141"/>
    </source>
</evidence>
<dbReference type="SUPFAM" id="SSF144083">
    <property type="entry name" value="Magnesium transport protein CorA, transmembrane region"/>
    <property type="match status" value="1"/>
</dbReference>
<dbReference type="InterPro" id="IPR002523">
    <property type="entry name" value="MgTranspt_CorA/ZnTranspt_ZntB"/>
</dbReference>
<reference evidence="6 7" key="1">
    <citation type="journal article" date="2017" name="Environ. Microbiol.">
        <title>Decay of the glycolytic pathway and adaptation to intranuclear parasitism within Enterocytozoonidae microsporidia.</title>
        <authorList>
            <person name="Wiredu Boakye D."/>
            <person name="Jaroenlak P."/>
            <person name="Prachumwat A."/>
            <person name="Williams T.A."/>
            <person name="Bateman K.S."/>
            <person name="Itsathitphaisarn O."/>
            <person name="Sritunyalucksana K."/>
            <person name="Paszkiewicz K.H."/>
            <person name="Moore K.A."/>
            <person name="Stentiford G.D."/>
            <person name="Williams B.A."/>
        </authorList>
    </citation>
    <scope>NUCLEOTIDE SEQUENCE [LARGE SCALE GENOMIC DNA]</scope>
    <source>
        <strain evidence="6 7">GB1</strain>
    </source>
</reference>
<keyword evidence="2 5" id="KW-0812">Transmembrane</keyword>
<name>A0A1Y1S8K7_9MICR</name>
<organism evidence="6 7">
    <name type="scientific">Enterospora canceri</name>
    <dbReference type="NCBI Taxonomy" id="1081671"/>
    <lineage>
        <taxon>Eukaryota</taxon>
        <taxon>Fungi</taxon>
        <taxon>Fungi incertae sedis</taxon>
        <taxon>Microsporidia</taxon>
        <taxon>Enterocytozoonidae</taxon>
        <taxon>Enterospora</taxon>
    </lineage>
</organism>
<dbReference type="Pfam" id="PF01544">
    <property type="entry name" value="CorA"/>
    <property type="match status" value="1"/>
</dbReference>
<sequence>MVVTKCIGEFSEIEKHEMVANDLSEIRLRVFGEFIWIDLVDEDVLVGYQENSIFIGLIDDSVENIDQIFTLVIDQYLARISKVWEGIRIIKQDHIESMRSHRTNRIDQYVRYASESSRILQDVYDIENEVIAKNEIFNKMATKLSNSSRIGIKLAQIRKHIKNIKRSIDTFRQTFIGYLDVKYTLKTDKLNDSIGYITFITFLFLPIQAISGLFGMNVRVPFEGEDSLKYFILLTLITPLFYLVLYLYKRNIKARYQ</sequence>
<evidence type="ECO:0000313" key="6">
    <source>
        <dbReference type="EMBL" id="ORD94385.1"/>
    </source>
</evidence>
<dbReference type="Proteomes" id="UP000192639">
    <property type="component" value="Unassembled WGS sequence"/>
</dbReference>
<dbReference type="EMBL" id="LWDP01000022">
    <property type="protein sequence ID" value="ORD94385.1"/>
    <property type="molecule type" value="Genomic_DNA"/>
</dbReference>
<feature type="transmembrane region" description="Helical" evidence="5">
    <location>
        <begin position="194"/>
        <end position="216"/>
    </location>
</feature>
<dbReference type="VEuPathDB" id="MicrosporidiaDB:ECANGB1_793"/>
<gene>
    <name evidence="6" type="primary">MNR2</name>
    <name evidence="6" type="ORF">ECANGB1_793</name>
</gene>
<evidence type="ECO:0000256" key="3">
    <source>
        <dbReference type="ARBA" id="ARBA00022989"/>
    </source>
</evidence>
<dbReference type="GO" id="GO:0016020">
    <property type="term" value="C:membrane"/>
    <property type="evidence" value="ECO:0007669"/>
    <property type="project" value="UniProtKB-SubCell"/>
</dbReference>
<evidence type="ECO:0000256" key="2">
    <source>
        <dbReference type="ARBA" id="ARBA00022692"/>
    </source>
</evidence>
<keyword evidence="7" id="KW-1185">Reference proteome</keyword>
<dbReference type="GO" id="GO:0046873">
    <property type="term" value="F:metal ion transmembrane transporter activity"/>
    <property type="evidence" value="ECO:0007669"/>
    <property type="project" value="InterPro"/>
</dbReference>
<evidence type="ECO:0000313" key="7">
    <source>
        <dbReference type="Proteomes" id="UP000192639"/>
    </source>
</evidence>
<evidence type="ECO:0000256" key="5">
    <source>
        <dbReference type="SAM" id="Phobius"/>
    </source>
</evidence>
<proteinExistence type="predicted"/>
<dbReference type="InterPro" id="IPR045863">
    <property type="entry name" value="CorA_TM1_TM2"/>
</dbReference>
<comment type="caution">
    <text evidence="6">The sequence shown here is derived from an EMBL/GenBank/DDBJ whole genome shotgun (WGS) entry which is preliminary data.</text>
</comment>
<comment type="subcellular location">
    <subcellularLocation>
        <location evidence="1">Membrane</location>
        <topology evidence="1">Multi-pass membrane protein</topology>
    </subcellularLocation>
</comment>
<feature type="transmembrane region" description="Helical" evidence="5">
    <location>
        <begin position="228"/>
        <end position="248"/>
    </location>
</feature>
<dbReference type="Gene3D" id="1.20.58.340">
    <property type="entry name" value="Magnesium transport protein CorA, transmembrane region"/>
    <property type="match status" value="1"/>
</dbReference>
<dbReference type="OrthoDB" id="29879at2759"/>
<accession>A0A1Y1S8K7</accession>
<keyword evidence="3 5" id="KW-1133">Transmembrane helix</keyword>
<evidence type="ECO:0000256" key="4">
    <source>
        <dbReference type="ARBA" id="ARBA00023136"/>
    </source>
</evidence>